<dbReference type="InterPro" id="IPR035906">
    <property type="entry name" value="MetI-like_sf"/>
</dbReference>
<evidence type="ECO:0000256" key="1">
    <source>
        <dbReference type="ARBA" id="ARBA00004651"/>
    </source>
</evidence>
<dbReference type="PANTHER" id="PTHR30193">
    <property type="entry name" value="ABC TRANSPORTER PERMEASE PROTEIN"/>
    <property type="match status" value="1"/>
</dbReference>
<feature type="transmembrane region" description="Helical" evidence="7">
    <location>
        <begin position="261"/>
        <end position="281"/>
    </location>
</feature>
<dbReference type="GO" id="GO:0005886">
    <property type="term" value="C:plasma membrane"/>
    <property type="evidence" value="ECO:0007669"/>
    <property type="project" value="UniProtKB-SubCell"/>
</dbReference>
<dbReference type="PANTHER" id="PTHR30193:SF41">
    <property type="entry name" value="DIACETYLCHITOBIOSE UPTAKE SYSTEM PERMEASE PROTEIN NGCF"/>
    <property type="match status" value="1"/>
</dbReference>
<dbReference type="CDD" id="cd06261">
    <property type="entry name" value="TM_PBP2"/>
    <property type="match status" value="1"/>
</dbReference>
<keyword evidence="5 7" id="KW-1133">Transmembrane helix</keyword>
<dbReference type="GO" id="GO:0055085">
    <property type="term" value="P:transmembrane transport"/>
    <property type="evidence" value="ECO:0007669"/>
    <property type="project" value="InterPro"/>
</dbReference>
<evidence type="ECO:0000256" key="6">
    <source>
        <dbReference type="ARBA" id="ARBA00023136"/>
    </source>
</evidence>
<comment type="subcellular location">
    <subcellularLocation>
        <location evidence="1 7">Cell membrane</location>
        <topology evidence="1 7">Multi-pass membrane protein</topology>
    </subcellularLocation>
</comment>
<keyword evidence="4 7" id="KW-0812">Transmembrane</keyword>
<dbReference type="AlphaFoldDB" id="A0A198AC03"/>
<evidence type="ECO:0000313" key="10">
    <source>
        <dbReference type="Proteomes" id="UP000078454"/>
    </source>
</evidence>
<gene>
    <name evidence="9" type="ORF">A8708_27255</name>
</gene>
<name>A0A198AC03_9BACL</name>
<keyword evidence="3" id="KW-1003">Cell membrane</keyword>
<organism evidence="9 10">
    <name type="scientific">Paenibacillus oryzisoli</name>
    <dbReference type="NCBI Taxonomy" id="1850517"/>
    <lineage>
        <taxon>Bacteria</taxon>
        <taxon>Bacillati</taxon>
        <taxon>Bacillota</taxon>
        <taxon>Bacilli</taxon>
        <taxon>Bacillales</taxon>
        <taxon>Paenibacillaceae</taxon>
        <taxon>Paenibacillus</taxon>
    </lineage>
</organism>
<evidence type="ECO:0000256" key="2">
    <source>
        <dbReference type="ARBA" id="ARBA00022448"/>
    </source>
</evidence>
<dbReference type="SUPFAM" id="SSF161098">
    <property type="entry name" value="MetI-like"/>
    <property type="match status" value="1"/>
</dbReference>
<dbReference type="STRING" id="1850517.A8708_27255"/>
<sequence>MEMSYQQQKITLIVSFLIVPLMLLLTFTYYPALRLIYLSFTSWDGLAPVKTWVGLSNYKELMGNREVFYIFLHNVAYFVGGILQNVVAFFFAVLLNSKLKGRNMFRTVLFLPYIMNGVAVAFMFGYVFDTNTGSLNYFLSLLGMDPISWLGKPGLVNISLASIGVWKFMGFNMVVYLGALQSLPEDLYEAAKIDGARRFQVLRYITIPGMRKIIELNLFLTVIGALEVFDLPFVLTKGGPLAASKTYVQQTVETAFQYNNFGLASAMSVLLMIVVIVVVSAQRRIVGGKEE</sequence>
<feature type="domain" description="ABC transmembrane type-1" evidence="8">
    <location>
        <begin position="70"/>
        <end position="282"/>
    </location>
</feature>
<keyword evidence="10" id="KW-1185">Reference proteome</keyword>
<dbReference type="EMBL" id="LYPB01000060">
    <property type="protein sequence ID" value="OAS19029.1"/>
    <property type="molecule type" value="Genomic_DNA"/>
</dbReference>
<dbReference type="Proteomes" id="UP000078454">
    <property type="component" value="Unassembled WGS sequence"/>
</dbReference>
<protein>
    <submittedName>
        <fullName evidence="9">ABC transporter permease</fullName>
    </submittedName>
</protein>
<dbReference type="PROSITE" id="PS50928">
    <property type="entry name" value="ABC_TM1"/>
    <property type="match status" value="1"/>
</dbReference>
<evidence type="ECO:0000256" key="4">
    <source>
        <dbReference type="ARBA" id="ARBA00022692"/>
    </source>
</evidence>
<comment type="caution">
    <text evidence="9">The sequence shown here is derived from an EMBL/GenBank/DDBJ whole genome shotgun (WGS) entry which is preliminary data.</text>
</comment>
<feature type="transmembrane region" description="Helical" evidence="7">
    <location>
        <begin position="213"/>
        <end position="235"/>
    </location>
</feature>
<dbReference type="Pfam" id="PF00528">
    <property type="entry name" value="BPD_transp_1"/>
    <property type="match status" value="1"/>
</dbReference>
<keyword evidence="2 7" id="KW-0813">Transport</keyword>
<evidence type="ECO:0000256" key="3">
    <source>
        <dbReference type="ARBA" id="ARBA00022475"/>
    </source>
</evidence>
<dbReference type="InterPro" id="IPR051393">
    <property type="entry name" value="ABC_transporter_permease"/>
</dbReference>
<evidence type="ECO:0000256" key="5">
    <source>
        <dbReference type="ARBA" id="ARBA00022989"/>
    </source>
</evidence>
<feature type="transmembrane region" description="Helical" evidence="7">
    <location>
        <begin position="12"/>
        <end position="32"/>
    </location>
</feature>
<feature type="transmembrane region" description="Helical" evidence="7">
    <location>
        <begin position="107"/>
        <end position="127"/>
    </location>
</feature>
<reference evidence="9 10" key="1">
    <citation type="submission" date="2016-05" db="EMBL/GenBank/DDBJ databases">
        <title>Paenibacillus sp. 1ZS3-15 nov., isolated from the rhizosphere soil.</title>
        <authorList>
            <person name="Zhang X.X."/>
            <person name="Zhang J."/>
        </authorList>
    </citation>
    <scope>NUCLEOTIDE SEQUENCE [LARGE SCALE GENOMIC DNA]</scope>
    <source>
        <strain evidence="9 10">1ZS3-15</strain>
    </source>
</reference>
<feature type="transmembrane region" description="Helical" evidence="7">
    <location>
        <begin position="67"/>
        <end position="95"/>
    </location>
</feature>
<evidence type="ECO:0000259" key="8">
    <source>
        <dbReference type="PROSITE" id="PS50928"/>
    </source>
</evidence>
<dbReference type="Gene3D" id="1.10.3720.10">
    <property type="entry name" value="MetI-like"/>
    <property type="match status" value="1"/>
</dbReference>
<comment type="similarity">
    <text evidence="7">Belongs to the binding-protein-dependent transport system permease family.</text>
</comment>
<accession>A0A198AC03</accession>
<proteinExistence type="inferred from homology"/>
<evidence type="ECO:0000313" key="9">
    <source>
        <dbReference type="EMBL" id="OAS19029.1"/>
    </source>
</evidence>
<dbReference type="InterPro" id="IPR000515">
    <property type="entry name" value="MetI-like"/>
</dbReference>
<keyword evidence="6 7" id="KW-0472">Membrane</keyword>
<evidence type="ECO:0000256" key="7">
    <source>
        <dbReference type="RuleBase" id="RU363032"/>
    </source>
</evidence>